<dbReference type="RefSeq" id="WP_122097917.1">
    <property type="nucleotide sequence ID" value="NZ_JAMOHS010000012.1"/>
</dbReference>
<protein>
    <recommendedName>
        <fullName evidence="5 6">Octanoyltransferase</fullName>
        <ecNumber evidence="5 6">2.3.1.181</ecNumber>
    </recommendedName>
    <alternativeName>
        <fullName evidence="5">Lipoate-protein ligase B</fullName>
    </alternativeName>
    <alternativeName>
        <fullName evidence="5">Lipoyl/octanoyl transferase</fullName>
    </alternativeName>
    <alternativeName>
        <fullName evidence="5">Octanoyl-[acyl-carrier-protein]-protein N-octanoyltransferase</fullName>
    </alternativeName>
</protein>
<accession>A0ABX9V1I3</accession>
<dbReference type="InterPro" id="IPR004143">
    <property type="entry name" value="BPL_LPL_catalytic"/>
</dbReference>
<comment type="miscellaneous">
    <text evidence="5">In the reaction, the free carboxyl group of octanoic acid is attached via an amide linkage to the epsilon-amino group of a specific lysine residue of lipoyl domains of lipoate-dependent enzymes.</text>
</comment>
<dbReference type="Gene3D" id="3.30.930.10">
    <property type="entry name" value="Bira Bifunctional Protein, Domain 2"/>
    <property type="match status" value="1"/>
</dbReference>
<dbReference type="Pfam" id="PF21948">
    <property type="entry name" value="LplA-B_cat"/>
    <property type="match status" value="1"/>
</dbReference>
<gene>
    <name evidence="5 8" type="primary">lipB</name>
    <name evidence="8" type="ORF">EA798_02325</name>
</gene>
<dbReference type="EC" id="2.3.1.181" evidence="5 6"/>
<comment type="pathway">
    <text evidence="1 5 6">Protein modification; protein lipoylation via endogenous pathway; protein N(6)-(lipoyl)lysine from octanoyl-[acyl-carrier-protein]: step 1/2.</text>
</comment>
<dbReference type="Proteomes" id="UP000279228">
    <property type="component" value="Unassembled WGS sequence"/>
</dbReference>
<dbReference type="PIRSF" id="PIRSF016262">
    <property type="entry name" value="LPLase"/>
    <property type="match status" value="1"/>
</dbReference>
<dbReference type="GO" id="GO:0033819">
    <property type="term" value="F:lipoyl(octanoyl) transferase activity"/>
    <property type="evidence" value="ECO:0007669"/>
    <property type="project" value="UniProtKB-EC"/>
</dbReference>
<dbReference type="InterPro" id="IPR020605">
    <property type="entry name" value="Octanoyltransferase_CS"/>
</dbReference>
<dbReference type="EMBL" id="RFFN01000001">
    <property type="protein sequence ID" value="RMH99535.1"/>
    <property type="molecule type" value="Genomic_DNA"/>
</dbReference>
<sequence length="218" mass="24130">MTHEVGVRELGLIEYRSAWQAMQQFTNTRDADSDDEIWLLQHPPVFTQGQAGKAEHLLFPGDIPVVQVDRGGQVTYHGPGQLVGYLLLDVRRLGIGVRELVSRIERSLIDLLGEYGVEATAKPDAPGVYVNGAKIASLGLRIRNGRSFHGLALNVDMDLEPFRRINPCGYAGLPMTQIRDLIGPIDICQVADRLREQLVRQLGYAQQKTLAGGIEAYE</sequence>
<dbReference type="InterPro" id="IPR000544">
    <property type="entry name" value="Octanoyltransferase"/>
</dbReference>
<evidence type="ECO:0000313" key="9">
    <source>
        <dbReference type="Proteomes" id="UP000279228"/>
    </source>
</evidence>
<comment type="subcellular location">
    <subcellularLocation>
        <location evidence="5">Cytoplasm</location>
    </subcellularLocation>
</comment>
<reference evidence="8 9" key="1">
    <citation type="submission" date="2018-10" db="EMBL/GenBank/DDBJ databases">
        <title>Pseudomonas songnenensis NEAU-ST5-5(T) genome.</title>
        <authorList>
            <person name="Pengp J."/>
            <person name="Liu Z.-P."/>
        </authorList>
    </citation>
    <scope>NUCLEOTIDE SEQUENCE [LARGE SCALE GENOMIC DNA]</scope>
    <source>
        <strain evidence="8 9">NEAU-ST5-5</strain>
    </source>
</reference>
<dbReference type="NCBIfam" id="NF010922">
    <property type="entry name" value="PRK14342.1"/>
    <property type="match status" value="1"/>
</dbReference>
<evidence type="ECO:0000256" key="2">
    <source>
        <dbReference type="ARBA" id="ARBA00022679"/>
    </source>
</evidence>
<comment type="catalytic activity">
    <reaction evidence="5 6">
        <text>octanoyl-[ACP] + L-lysyl-[protein] = N(6)-octanoyl-L-lysyl-[protein] + holo-[ACP] + H(+)</text>
        <dbReference type="Rhea" id="RHEA:17665"/>
        <dbReference type="Rhea" id="RHEA-COMP:9636"/>
        <dbReference type="Rhea" id="RHEA-COMP:9685"/>
        <dbReference type="Rhea" id="RHEA-COMP:9752"/>
        <dbReference type="Rhea" id="RHEA-COMP:9928"/>
        <dbReference type="ChEBI" id="CHEBI:15378"/>
        <dbReference type="ChEBI" id="CHEBI:29969"/>
        <dbReference type="ChEBI" id="CHEBI:64479"/>
        <dbReference type="ChEBI" id="CHEBI:78463"/>
        <dbReference type="ChEBI" id="CHEBI:78809"/>
        <dbReference type="EC" id="2.3.1.181"/>
    </reaction>
</comment>
<dbReference type="HAMAP" id="MF_00013">
    <property type="entry name" value="LipB"/>
    <property type="match status" value="1"/>
</dbReference>
<dbReference type="PROSITE" id="PS51733">
    <property type="entry name" value="BPL_LPL_CATALYTIC"/>
    <property type="match status" value="1"/>
</dbReference>
<feature type="active site" description="Acyl-thioester intermediate" evidence="5">
    <location>
        <position position="168"/>
    </location>
</feature>
<feature type="domain" description="BPL/LPL catalytic" evidence="7">
    <location>
        <begin position="31"/>
        <end position="206"/>
    </location>
</feature>
<name>A0ABX9V1I3_9PSED</name>
<organism evidence="8 9">
    <name type="scientific">Pseudomonas songnenensis</name>
    <dbReference type="NCBI Taxonomy" id="1176259"/>
    <lineage>
        <taxon>Bacteria</taxon>
        <taxon>Pseudomonadati</taxon>
        <taxon>Pseudomonadota</taxon>
        <taxon>Gammaproteobacteria</taxon>
        <taxon>Pseudomonadales</taxon>
        <taxon>Pseudomonadaceae</taxon>
        <taxon>Pseudomonas</taxon>
    </lineage>
</organism>
<keyword evidence="2 5" id="KW-0808">Transferase</keyword>
<dbReference type="PANTHER" id="PTHR10993">
    <property type="entry name" value="OCTANOYLTRANSFERASE"/>
    <property type="match status" value="1"/>
</dbReference>
<comment type="similarity">
    <text evidence="5 6">Belongs to the LipB family.</text>
</comment>
<dbReference type="NCBIfam" id="TIGR00214">
    <property type="entry name" value="lipB"/>
    <property type="match status" value="1"/>
</dbReference>
<feature type="site" description="Lowers pKa of active site Cys" evidence="5">
    <location>
        <position position="134"/>
    </location>
</feature>
<proteinExistence type="inferred from homology"/>
<keyword evidence="9" id="KW-1185">Reference proteome</keyword>
<keyword evidence="5" id="KW-0963">Cytoplasm</keyword>
<evidence type="ECO:0000256" key="1">
    <source>
        <dbReference type="ARBA" id="ARBA00004821"/>
    </source>
</evidence>
<dbReference type="InterPro" id="IPR045864">
    <property type="entry name" value="aa-tRNA-synth_II/BPL/LPL"/>
</dbReference>
<comment type="caution">
    <text evidence="8">The sequence shown here is derived from an EMBL/GenBank/DDBJ whole genome shotgun (WGS) entry which is preliminary data.</text>
</comment>
<feature type="binding site" evidence="5">
    <location>
        <begin position="70"/>
        <end position="77"/>
    </location>
    <ligand>
        <name>substrate</name>
    </ligand>
</feature>
<dbReference type="PROSITE" id="PS01313">
    <property type="entry name" value="LIPB"/>
    <property type="match status" value="1"/>
</dbReference>
<evidence type="ECO:0000256" key="6">
    <source>
        <dbReference type="PIRNR" id="PIRNR016262"/>
    </source>
</evidence>
<evidence type="ECO:0000313" key="8">
    <source>
        <dbReference type="EMBL" id="RMH99535.1"/>
    </source>
</evidence>
<evidence type="ECO:0000256" key="4">
    <source>
        <dbReference type="ARBA" id="ARBA00024732"/>
    </source>
</evidence>
<evidence type="ECO:0000256" key="3">
    <source>
        <dbReference type="ARBA" id="ARBA00023315"/>
    </source>
</evidence>
<keyword evidence="3 5" id="KW-0012">Acyltransferase</keyword>
<evidence type="ECO:0000259" key="7">
    <source>
        <dbReference type="PROSITE" id="PS51733"/>
    </source>
</evidence>
<evidence type="ECO:0000256" key="5">
    <source>
        <dbReference type="HAMAP-Rule" id="MF_00013"/>
    </source>
</evidence>
<dbReference type="SUPFAM" id="SSF55681">
    <property type="entry name" value="Class II aaRS and biotin synthetases"/>
    <property type="match status" value="1"/>
</dbReference>
<feature type="binding site" evidence="5">
    <location>
        <begin position="137"/>
        <end position="139"/>
    </location>
    <ligand>
        <name>substrate</name>
    </ligand>
</feature>
<comment type="function">
    <text evidence="4 5 6">Catalyzes the transfer of endogenously produced octanoic acid from octanoyl-acyl-carrier-protein onto the lipoyl domains of lipoate-dependent enzymes. Lipoyl-ACP can also act as a substrate although octanoyl-ACP is likely to be the physiological substrate.</text>
</comment>
<dbReference type="PANTHER" id="PTHR10993:SF7">
    <property type="entry name" value="LIPOYLTRANSFERASE 2, MITOCHONDRIAL-RELATED"/>
    <property type="match status" value="1"/>
</dbReference>
<dbReference type="CDD" id="cd16444">
    <property type="entry name" value="LipB"/>
    <property type="match status" value="1"/>
</dbReference>
<feature type="binding site" evidence="5">
    <location>
        <begin position="150"/>
        <end position="152"/>
    </location>
    <ligand>
        <name>substrate</name>
    </ligand>
</feature>